<feature type="compositionally biased region" description="Polar residues" evidence="1">
    <location>
        <begin position="114"/>
        <end position="126"/>
    </location>
</feature>
<evidence type="ECO:0000256" key="1">
    <source>
        <dbReference type="SAM" id="MobiDB-lite"/>
    </source>
</evidence>
<gene>
    <name evidence="2" type="ORF">H6G24_36020</name>
</gene>
<name>A0ABR8AML7_9CYAN</name>
<proteinExistence type="predicted"/>
<dbReference type="RefSeq" id="WP_190552015.1">
    <property type="nucleotide sequence ID" value="NZ_CAWPNO010000018.1"/>
</dbReference>
<organism evidence="2 3">
    <name type="scientific">Calothrix parietina FACHB-288</name>
    <dbReference type="NCBI Taxonomy" id="2692896"/>
    <lineage>
        <taxon>Bacteria</taxon>
        <taxon>Bacillati</taxon>
        <taxon>Cyanobacteriota</taxon>
        <taxon>Cyanophyceae</taxon>
        <taxon>Nostocales</taxon>
        <taxon>Calotrichaceae</taxon>
        <taxon>Calothrix</taxon>
    </lineage>
</organism>
<evidence type="ECO:0000313" key="2">
    <source>
        <dbReference type="EMBL" id="MBD2200790.1"/>
    </source>
</evidence>
<keyword evidence="3" id="KW-1185">Reference proteome</keyword>
<feature type="region of interest" description="Disordered" evidence="1">
    <location>
        <begin position="94"/>
        <end position="126"/>
    </location>
</feature>
<evidence type="ECO:0000313" key="3">
    <source>
        <dbReference type="Proteomes" id="UP000658514"/>
    </source>
</evidence>
<reference evidence="2 3" key="1">
    <citation type="journal article" date="2020" name="ISME J.">
        <title>Comparative genomics reveals insights into cyanobacterial evolution and habitat adaptation.</title>
        <authorList>
            <person name="Chen M.Y."/>
            <person name="Teng W.K."/>
            <person name="Zhao L."/>
            <person name="Hu C.X."/>
            <person name="Zhou Y.K."/>
            <person name="Han B.P."/>
            <person name="Song L.R."/>
            <person name="Shu W.S."/>
        </authorList>
    </citation>
    <scope>NUCLEOTIDE SEQUENCE [LARGE SCALE GENOMIC DNA]</scope>
    <source>
        <strain evidence="2 3">FACHB-288</strain>
    </source>
</reference>
<protein>
    <submittedName>
        <fullName evidence="2">Uncharacterized protein</fullName>
    </submittedName>
</protein>
<dbReference type="EMBL" id="JACJQH010000114">
    <property type="protein sequence ID" value="MBD2200790.1"/>
    <property type="molecule type" value="Genomic_DNA"/>
</dbReference>
<comment type="caution">
    <text evidence="2">The sequence shown here is derived from an EMBL/GenBank/DDBJ whole genome shotgun (WGS) entry which is preliminary data.</text>
</comment>
<accession>A0ABR8AML7</accession>
<dbReference type="Proteomes" id="UP000658514">
    <property type="component" value="Unassembled WGS sequence"/>
</dbReference>
<sequence>MARPKRTSNILDKARRRIAGLKTIDSSLDLGNGLTLQLFSELIEDTSKKLEAHNIAVSEADQTGTLVSQAERSLADLSDRMLTGVASKYGKSSDQYEMAGGVRKQDRKRKTRKVNASTPTESLDTP</sequence>